<reference evidence="1 2" key="1">
    <citation type="submission" date="2019-10" db="EMBL/GenBank/DDBJ databases">
        <authorList>
            <consortium name="PulseNet: The National Subtyping Network for Foodborne Disease Surveillance"/>
            <person name="Tarr C.L."/>
            <person name="Trees E."/>
            <person name="Katz L.S."/>
            <person name="Carleton-Romer H.A."/>
            <person name="Stroika S."/>
            <person name="Kucerova Z."/>
            <person name="Roache K.F."/>
            <person name="Sabol A.L."/>
            <person name="Besser J."/>
            <person name="Gerner-Smidt P."/>
        </authorList>
    </citation>
    <scope>NUCLEOTIDE SEQUENCE [LARGE SCALE GENOMIC DNA]</scope>
    <source>
        <strain evidence="1 2">PNUSAC012091</strain>
    </source>
</reference>
<dbReference type="AlphaFoldDB" id="A0A1E7NN13"/>
<dbReference type="Gene3D" id="3.90.930.1">
    <property type="match status" value="1"/>
</dbReference>
<proteinExistence type="predicted"/>
<evidence type="ECO:0000313" key="2">
    <source>
        <dbReference type="Proteomes" id="UP000421425"/>
    </source>
</evidence>
<dbReference type="EMBL" id="AALHBX010000003">
    <property type="protein sequence ID" value="ECZ5737692.1"/>
    <property type="molecule type" value="Genomic_DNA"/>
</dbReference>
<dbReference type="Pfam" id="PF07661">
    <property type="entry name" value="MORN_2"/>
    <property type="match status" value="5"/>
</dbReference>
<evidence type="ECO:0000313" key="1">
    <source>
        <dbReference type="EMBL" id="ECZ5737692.1"/>
    </source>
</evidence>
<accession>A0A1E7NN13</accession>
<comment type="caution">
    <text evidence="1">The sequence shown here is derived from an EMBL/GenBank/DDBJ whole genome shotgun (WGS) entry which is preliminary data.</text>
</comment>
<protein>
    <submittedName>
        <fullName evidence="1">Toxin-antitoxin system YwqK family antitoxin</fullName>
    </submittedName>
</protein>
<dbReference type="PROSITE" id="PS51257">
    <property type="entry name" value="PROKAR_LIPOPROTEIN"/>
    <property type="match status" value="1"/>
</dbReference>
<dbReference type="Gene3D" id="2.20.110.10">
    <property type="entry name" value="Histone H3 K4-specific methyltransferase SET7/9 N-terminal domain"/>
    <property type="match status" value="1"/>
</dbReference>
<dbReference type="Proteomes" id="UP000421425">
    <property type="component" value="Unassembled WGS sequence"/>
</dbReference>
<organism evidence="1 2">
    <name type="scientific">Campylobacter jejuni</name>
    <dbReference type="NCBI Taxonomy" id="197"/>
    <lineage>
        <taxon>Bacteria</taxon>
        <taxon>Pseudomonadati</taxon>
        <taxon>Campylobacterota</taxon>
        <taxon>Epsilonproteobacteria</taxon>
        <taxon>Campylobacterales</taxon>
        <taxon>Campylobacteraceae</taxon>
        <taxon>Campylobacter</taxon>
    </lineage>
</organism>
<dbReference type="InterPro" id="IPR011652">
    <property type="entry name" value="MORN_2"/>
</dbReference>
<sequence length="210" mass="24228">MTKFLSICSLIAMLLSGCGSDFPGQPSDVARVQQNKYPNGNLKEEIPYNKDSRIHGLKRAFYDNGQLRAEENYKNGKKDGISREYSRNGQLLEEVHFKDNRGYGDFASYYENGNMRAKGKLLGYNEDGMPEFEGNYKEYYENGTLMCDYNFDNKGKFDGVQKRYDENGALEDEENYKNGLKNGVFREYKKGEIVREEEYRNGILVAKPKN</sequence>
<dbReference type="RefSeq" id="WP_044778536.1">
    <property type="nucleotide sequence ID" value="NZ_JBMJAU010000004.1"/>
</dbReference>
<dbReference type="PANTHER" id="PTHR33706">
    <property type="entry name" value="MORN VARIANT REPEAT PROTEIN"/>
    <property type="match status" value="1"/>
</dbReference>
<dbReference type="SUPFAM" id="SSF82185">
    <property type="entry name" value="Histone H3 K4-specific methyltransferase SET7/9 N-terminal domain"/>
    <property type="match status" value="2"/>
</dbReference>
<dbReference type="PANTHER" id="PTHR33706:SF1">
    <property type="entry name" value="TPR REPEAT PROTEIN"/>
    <property type="match status" value="1"/>
</dbReference>
<name>A0A1E7NN13_CAMJU</name>
<gene>
    <name evidence="1" type="ORF">F8Y55_03330</name>
</gene>